<accession>A0ABZ1AQE1</accession>
<dbReference type="Proteomes" id="UP001626593">
    <property type="component" value="Chromosome"/>
</dbReference>
<sequence>MAYKDSVRRKPPRHPVESFRVKAWFNAVAVRSGKTAYALELEFARPESIVRFEEGTVQRPSLWDKYARGEVTPGRDRLTLDDQKPNLVDRVEDRYPGSAYWLRHPFWAALQLAMAPMKHSTPLETVSGWMGKLPGEAAAALFADAPPQAGTPFRRRAVDFHCLDRLSDLGTFDGAAALMLLLREAMLFQDAERYERLLQEMHHYDSWFATWPETAPFHRELLNYLDARFGRMLLPDGRVGWKHLRRDWTLHQENWWKMRPLPPE</sequence>
<dbReference type="EMBL" id="CP141259">
    <property type="protein sequence ID" value="WRL46333.1"/>
    <property type="molecule type" value="Genomic_DNA"/>
</dbReference>
<proteinExistence type="predicted"/>
<evidence type="ECO:0000313" key="1">
    <source>
        <dbReference type="EMBL" id="WRL46333.1"/>
    </source>
</evidence>
<protein>
    <submittedName>
        <fullName evidence="1">Uncharacterized protein</fullName>
    </submittedName>
</protein>
<organism evidence="1 2">
    <name type="scientific">Aromatoleum evansii</name>
    <name type="common">Azoarcus evansii</name>
    <dbReference type="NCBI Taxonomy" id="59406"/>
    <lineage>
        <taxon>Bacteria</taxon>
        <taxon>Pseudomonadati</taxon>
        <taxon>Pseudomonadota</taxon>
        <taxon>Betaproteobacteria</taxon>
        <taxon>Rhodocyclales</taxon>
        <taxon>Rhodocyclaceae</taxon>
        <taxon>Aromatoleum</taxon>
    </lineage>
</organism>
<reference evidence="1 2" key="1">
    <citation type="submission" date="2023-12" db="EMBL/GenBank/DDBJ databases">
        <title>A. evansii MAY27, complete genome.</title>
        <authorList>
            <person name="Wang Y."/>
        </authorList>
    </citation>
    <scope>NUCLEOTIDE SEQUENCE [LARGE SCALE GENOMIC DNA]</scope>
    <source>
        <strain evidence="1 2">MAY27</strain>
    </source>
</reference>
<dbReference type="RefSeq" id="WP_407279175.1">
    <property type="nucleotide sequence ID" value="NZ_CP141259.1"/>
</dbReference>
<name>A0ABZ1AQE1_AROEV</name>
<keyword evidence="2" id="KW-1185">Reference proteome</keyword>
<evidence type="ECO:0000313" key="2">
    <source>
        <dbReference type="Proteomes" id="UP001626593"/>
    </source>
</evidence>
<gene>
    <name evidence="1" type="ORF">U5817_24565</name>
</gene>